<dbReference type="InterPro" id="IPR014748">
    <property type="entry name" value="Enoyl-CoA_hydra_C"/>
</dbReference>
<dbReference type="Proteomes" id="UP000194360">
    <property type="component" value="Unassembled WGS sequence"/>
</dbReference>
<dbReference type="CDD" id="cd06558">
    <property type="entry name" value="crotonase-like"/>
    <property type="match status" value="1"/>
</dbReference>
<dbReference type="PANTHER" id="PTHR43459:SF1">
    <property type="entry name" value="EG:BACN32G11.4 PROTEIN"/>
    <property type="match status" value="1"/>
</dbReference>
<gene>
    <name evidence="2" type="primary">paaG_4</name>
    <name evidence="2" type="ORF">BG845_05791</name>
</gene>
<proteinExistence type="inferred from homology"/>
<dbReference type="AlphaFoldDB" id="A0A1Y2MMY7"/>
<dbReference type="Gene3D" id="1.10.12.10">
    <property type="entry name" value="Lyase 2-enoyl-coa Hydratase, Chain A, domain 2"/>
    <property type="match status" value="1"/>
</dbReference>
<sequence>MPVEIGRDGGLARIRFDNPATLNALSPEERAELAGQFAALRHDDAVRAVLLAGAGTAFCSGADVGRMGENDLPAARTRMQRGVHPLVTNLSAIEKPVISAVRGVAAGIGWGMALASDFVIASENARFSFVFVKRGLVPDGGALYLLTRHIGTMRAKEIVYTGRTVPAAEALELGLVTRVVPDDELENATAELAASMAEGPTRALGFAKRLFANATGPGLEQYLELEALMQPQLNQSDDYREGVAAFREKRPPRFIGR</sequence>
<name>A0A1Y2MMY7_PSEAH</name>
<comment type="similarity">
    <text evidence="1">Belongs to the enoyl-CoA hydratase/isomerase family.</text>
</comment>
<reference evidence="2 3" key="1">
    <citation type="submission" date="2016-09" db="EMBL/GenBank/DDBJ databases">
        <title>Pseudonocardia autotrophica DSM535, a candidate organism with high potential of specific P450 cytochromes.</title>
        <authorList>
            <person name="Grumaz C."/>
            <person name="Vainshtein Y."/>
            <person name="Kirstahler P."/>
            <person name="Sohn K."/>
        </authorList>
    </citation>
    <scope>NUCLEOTIDE SEQUENCE [LARGE SCALE GENOMIC DNA]</scope>
    <source>
        <strain evidence="2 3">DSM 535</strain>
    </source>
</reference>
<dbReference type="OrthoDB" id="9777711at2"/>
<dbReference type="Pfam" id="PF00378">
    <property type="entry name" value="ECH_1"/>
    <property type="match status" value="1"/>
</dbReference>
<dbReference type="InterPro" id="IPR029045">
    <property type="entry name" value="ClpP/crotonase-like_dom_sf"/>
</dbReference>
<keyword evidence="2" id="KW-0413">Isomerase</keyword>
<dbReference type="EMBL" id="MIGB01000046">
    <property type="protein sequence ID" value="OSY35828.1"/>
    <property type="molecule type" value="Genomic_DNA"/>
</dbReference>
<accession>A0A1Y2MMY7</accession>
<protein>
    <submittedName>
        <fullName evidence="2">1,2-epoxyphenylacetyl-CoA isomerase</fullName>
        <ecNumber evidence="2">5.3.3.18</ecNumber>
    </submittedName>
</protein>
<dbReference type="PANTHER" id="PTHR43459">
    <property type="entry name" value="ENOYL-COA HYDRATASE"/>
    <property type="match status" value="1"/>
</dbReference>
<dbReference type="InterPro" id="IPR001753">
    <property type="entry name" value="Enoyl-CoA_hydra/iso"/>
</dbReference>
<dbReference type="RefSeq" id="WP_085915896.1">
    <property type="nucleotide sequence ID" value="NZ_AP018920.1"/>
</dbReference>
<dbReference type="SUPFAM" id="SSF52096">
    <property type="entry name" value="ClpP/crotonase"/>
    <property type="match status" value="1"/>
</dbReference>
<dbReference type="STRING" id="2074.BG845_05791"/>
<dbReference type="EC" id="5.3.3.18" evidence="2"/>
<dbReference type="GO" id="GO:0016853">
    <property type="term" value="F:isomerase activity"/>
    <property type="evidence" value="ECO:0007669"/>
    <property type="project" value="UniProtKB-KW"/>
</dbReference>
<keyword evidence="3" id="KW-1185">Reference proteome</keyword>
<evidence type="ECO:0000313" key="3">
    <source>
        <dbReference type="Proteomes" id="UP000194360"/>
    </source>
</evidence>
<comment type="caution">
    <text evidence="2">The sequence shown here is derived from an EMBL/GenBank/DDBJ whole genome shotgun (WGS) entry which is preliminary data.</text>
</comment>
<evidence type="ECO:0000313" key="2">
    <source>
        <dbReference type="EMBL" id="OSY35828.1"/>
    </source>
</evidence>
<organism evidence="2 3">
    <name type="scientific">Pseudonocardia autotrophica</name>
    <name type="common">Amycolata autotrophica</name>
    <name type="synonym">Nocardia autotrophica</name>
    <dbReference type="NCBI Taxonomy" id="2074"/>
    <lineage>
        <taxon>Bacteria</taxon>
        <taxon>Bacillati</taxon>
        <taxon>Actinomycetota</taxon>
        <taxon>Actinomycetes</taxon>
        <taxon>Pseudonocardiales</taxon>
        <taxon>Pseudonocardiaceae</taxon>
        <taxon>Pseudonocardia</taxon>
    </lineage>
</organism>
<dbReference type="Gene3D" id="3.90.226.10">
    <property type="entry name" value="2-enoyl-CoA Hydratase, Chain A, domain 1"/>
    <property type="match status" value="1"/>
</dbReference>
<evidence type="ECO:0000256" key="1">
    <source>
        <dbReference type="ARBA" id="ARBA00005254"/>
    </source>
</evidence>